<dbReference type="GO" id="GO:0006538">
    <property type="term" value="P:L-glutamate catabolic process"/>
    <property type="evidence" value="ECO:0007669"/>
    <property type="project" value="TreeGrafter"/>
</dbReference>
<dbReference type="InterPro" id="IPR036291">
    <property type="entry name" value="NAD(P)-bd_dom_sf"/>
</dbReference>
<keyword evidence="8" id="KW-1185">Reference proteome</keyword>
<feature type="binding site" evidence="4">
    <location>
        <position position="198"/>
    </location>
    <ligand>
        <name>NAD(+)</name>
        <dbReference type="ChEBI" id="CHEBI:57540"/>
    </ligand>
</feature>
<evidence type="ECO:0000259" key="6">
    <source>
        <dbReference type="SMART" id="SM00839"/>
    </source>
</evidence>
<feature type="domain" description="Glutamate/phenylalanine/leucine/valine/L-tryptophan dehydrogenase C-terminal" evidence="6">
    <location>
        <begin position="191"/>
        <end position="422"/>
    </location>
</feature>
<dbReference type="PIRSF" id="PIRSF000185">
    <property type="entry name" value="Glu_DH"/>
    <property type="match status" value="1"/>
</dbReference>
<proteinExistence type="inferred from homology"/>
<dbReference type="GO" id="GO:0000166">
    <property type="term" value="F:nucleotide binding"/>
    <property type="evidence" value="ECO:0007669"/>
    <property type="project" value="UniProtKB-KW"/>
</dbReference>
<dbReference type="Proteomes" id="UP000261284">
    <property type="component" value="Unassembled WGS sequence"/>
</dbReference>
<dbReference type="InterPro" id="IPR014362">
    <property type="entry name" value="Glu_DH"/>
</dbReference>
<evidence type="ECO:0000256" key="1">
    <source>
        <dbReference type="ARBA" id="ARBA00006382"/>
    </source>
</evidence>
<dbReference type="Gene3D" id="3.40.50.720">
    <property type="entry name" value="NAD(P)-binding Rossmann-like Domain"/>
    <property type="match status" value="1"/>
</dbReference>
<dbReference type="InterPro" id="IPR006097">
    <property type="entry name" value="Glu/Leu/Phe/Val/Trp_DH_dimer"/>
</dbReference>
<dbReference type="InterPro" id="IPR046346">
    <property type="entry name" value="Aminoacid_DH-like_N_sf"/>
</dbReference>
<dbReference type="AlphaFoldDB" id="A0A3E1NMB5"/>
<evidence type="ECO:0000256" key="3">
    <source>
        <dbReference type="PIRNR" id="PIRNR000185"/>
    </source>
</evidence>
<comment type="similarity">
    <text evidence="1 3 5">Belongs to the Glu/Leu/Phe/Val dehydrogenases family.</text>
</comment>
<dbReference type="OrthoDB" id="9803297at2"/>
<dbReference type="InterPro" id="IPR006095">
    <property type="entry name" value="Glu/Leu/Phe/Val/Trp_DH"/>
</dbReference>
<dbReference type="Pfam" id="PF00208">
    <property type="entry name" value="ELFV_dehydrog"/>
    <property type="match status" value="1"/>
</dbReference>
<feature type="binding site" evidence="4">
    <location>
        <position position="103"/>
    </location>
    <ligand>
        <name>substrate</name>
    </ligand>
</feature>
<dbReference type="PANTHER" id="PTHR11606:SF13">
    <property type="entry name" value="GLUTAMATE DEHYDROGENASE 1, MITOCHONDRIAL"/>
    <property type="match status" value="1"/>
</dbReference>
<keyword evidence="4" id="KW-0520">NAD</keyword>
<protein>
    <recommendedName>
        <fullName evidence="3">Glutamate dehydrogenase</fullName>
    </recommendedName>
</protein>
<accession>A0A3E1NMB5</accession>
<dbReference type="RefSeq" id="WP_116847060.1">
    <property type="nucleotide sequence ID" value="NZ_QTJU01000002.1"/>
</dbReference>
<sequence length="432" mass="47212">MYFTSTPFTGTVNQTPQATDLSRFETAAKMLGLNEQHITALKTPVKVITVHFSMLLDSGRRQSFEGYRVIHSSLLGPSRGGIRFGTSVTIQQIKALAETMTWKSALMGLPFGGAMSGIICDPRHLSASEMERLTSAYTRAIQQQLQDEQYTNDNTPAQLSGELEWLLDEFSILHGKTIHAIVTGKKSPLDNLGRADATGRGVSIITLLTLEKLNLRPYEATAAIQGFGNVGLHAASQLYDKGVKIVAISDITAAYFNADGFNIPDLIHYVQTHNNALAGYNKGIEILHEELLTLPVDILIPAAKEEAITESNAAAIKASIIIEAANNPVVPAADIALHQQERLVVPDILANAGGIIISYFEWLQHKLQETWDIKQVNTRLREILENCFNQAYNTAIAKGIHLQTAVYYVALERISAAQAVAAKTTSSLFPFN</sequence>
<dbReference type="SMART" id="SM00839">
    <property type="entry name" value="ELFV_dehydrog"/>
    <property type="match status" value="1"/>
</dbReference>
<gene>
    <name evidence="7" type="ORF">DXN05_09975</name>
</gene>
<dbReference type="InterPro" id="IPR006096">
    <property type="entry name" value="Glu/Leu/Phe/Val/Trp_DH_C"/>
</dbReference>
<dbReference type="SUPFAM" id="SSF51735">
    <property type="entry name" value="NAD(P)-binding Rossmann-fold domains"/>
    <property type="match status" value="1"/>
</dbReference>
<organism evidence="7 8">
    <name type="scientific">Deminuibacter soli</name>
    <dbReference type="NCBI Taxonomy" id="2291815"/>
    <lineage>
        <taxon>Bacteria</taxon>
        <taxon>Pseudomonadati</taxon>
        <taxon>Bacteroidota</taxon>
        <taxon>Chitinophagia</taxon>
        <taxon>Chitinophagales</taxon>
        <taxon>Chitinophagaceae</taxon>
        <taxon>Deminuibacter</taxon>
    </lineage>
</organism>
<evidence type="ECO:0000256" key="2">
    <source>
        <dbReference type="ARBA" id="ARBA00023002"/>
    </source>
</evidence>
<comment type="caution">
    <text evidence="7">The sequence shown here is derived from an EMBL/GenBank/DDBJ whole genome shotgun (WGS) entry which is preliminary data.</text>
</comment>
<dbReference type="EMBL" id="QTJU01000002">
    <property type="protein sequence ID" value="RFM29075.1"/>
    <property type="molecule type" value="Genomic_DNA"/>
</dbReference>
<name>A0A3E1NMB5_9BACT</name>
<dbReference type="Gene3D" id="3.40.50.10860">
    <property type="entry name" value="Leucine Dehydrogenase, chain A, domain 1"/>
    <property type="match status" value="1"/>
</dbReference>
<feature type="binding site" evidence="4">
    <location>
        <position position="358"/>
    </location>
    <ligand>
        <name>substrate</name>
    </ligand>
</feature>
<evidence type="ECO:0000313" key="8">
    <source>
        <dbReference type="Proteomes" id="UP000261284"/>
    </source>
</evidence>
<dbReference type="GO" id="GO:0004352">
    <property type="term" value="F:glutamate dehydrogenase (NAD+) activity"/>
    <property type="evidence" value="ECO:0007669"/>
    <property type="project" value="TreeGrafter"/>
</dbReference>
<feature type="binding site" evidence="4">
    <location>
        <position position="229"/>
    </location>
    <ligand>
        <name>NAD(+)</name>
        <dbReference type="ChEBI" id="CHEBI:57540"/>
    </ligand>
</feature>
<keyword evidence="4" id="KW-0547">Nucleotide-binding</keyword>
<evidence type="ECO:0000313" key="7">
    <source>
        <dbReference type="EMBL" id="RFM29075.1"/>
    </source>
</evidence>
<dbReference type="PRINTS" id="PR00082">
    <property type="entry name" value="GLFDHDRGNASE"/>
</dbReference>
<evidence type="ECO:0000256" key="5">
    <source>
        <dbReference type="RuleBase" id="RU004417"/>
    </source>
</evidence>
<evidence type="ECO:0000256" key="4">
    <source>
        <dbReference type="PIRSR" id="PIRSR000185-2"/>
    </source>
</evidence>
<dbReference type="Pfam" id="PF02812">
    <property type="entry name" value="ELFV_dehydrog_N"/>
    <property type="match status" value="1"/>
</dbReference>
<dbReference type="SUPFAM" id="SSF53223">
    <property type="entry name" value="Aminoacid dehydrogenase-like, N-terminal domain"/>
    <property type="match status" value="1"/>
</dbReference>
<reference evidence="7 8" key="1">
    <citation type="submission" date="2018-08" db="EMBL/GenBank/DDBJ databases">
        <title>Chitinophagaceae sp. K23C18032701, a novel bacterium isolated from forest soil.</title>
        <authorList>
            <person name="Wang C."/>
        </authorList>
    </citation>
    <scope>NUCLEOTIDE SEQUENCE [LARGE SCALE GENOMIC DNA]</scope>
    <source>
        <strain evidence="7 8">K23C18032701</strain>
    </source>
</reference>
<keyword evidence="2 3" id="KW-0560">Oxidoreductase</keyword>
<dbReference type="PANTHER" id="PTHR11606">
    <property type="entry name" value="GLUTAMATE DEHYDROGENASE"/>
    <property type="match status" value="1"/>
</dbReference>